<name>A0A948X297_9BACT</name>
<dbReference type="Gene3D" id="2.60.40.10">
    <property type="entry name" value="Immunoglobulins"/>
    <property type="match status" value="2"/>
</dbReference>
<dbReference type="InterPro" id="IPR013783">
    <property type="entry name" value="Ig-like_fold"/>
</dbReference>
<comment type="caution">
    <text evidence="3">The sequence shown here is derived from an EMBL/GenBank/DDBJ whole genome shotgun (WGS) entry which is preliminary data.</text>
</comment>
<evidence type="ECO:0000313" key="3">
    <source>
        <dbReference type="EMBL" id="MBU3857337.1"/>
    </source>
</evidence>
<evidence type="ECO:0000256" key="1">
    <source>
        <dbReference type="SAM" id="MobiDB-lite"/>
    </source>
</evidence>
<organism evidence="3 4">
    <name type="scientific">Candidatus Phocaeicola excrementipullorum</name>
    <dbReference type="NCBI Taxonomy" id="2838731"/>
    <lineage>
        <taxon>Bacteria</taxon>
        <taxon>Pseudomonadati</taxon>
        <taxon>Bacteroidota</taxon>
        <taxon>Bacteroidia</taxon>
        <taxon>Bacteroidales</taxon>
        <taxon>Bacteroidaceae</taxon>
        <taxon>Phocaeicola</taxon>
    </lineage>
</organism>
<evidence type="ECO:0000259" key="2">
    <source>
        <dbReference type="Pfam" id="PF13004"/>
    </source>
</evidence>
<sequence>MKYLHSAIQLIAIAIAIAFTSCSEDDVKPEFSFSITEDIVLASEAGSLSTISFTSELNWQAEVSADWLTISATEGTAGTNAITIMALTENDSDESRIASLILTSEGLSRTITIRQETSDYVHLTQNVYQIDSEGGELNIEFSTSISADKLMIIGNSSWINQDSDSRALTQYTLTLNVDPNPAVQSRVCSLYFVKEESRQQIILATIAIIQEGSTGSESTDYSEDGKVKTLQSATIGNGIPIVLMGDGFIDAEISNGTYDQTMEKAYENLFTEEPFTSLKEYFDVYTVTAVSKNNIFGSGYETAFGCSLEGGGSTLITGESFAVISYTHCVKDIDYDKVLAVVILNTNQYAGTTYYGFTNPDMTDFAIAYCPVIDSLESEHFREVLVHEAVGHGFAKLEDEYAYSNSIPKAEKEQIQNLQSQYGWAQNVDFTDDRSEVLWHQFLENENYGDEGLGIFEGACTYAYGAYRPTENSMMNENNAGFNAPSRKAIYDRVMKDGTDTSPDFDTFVTFDLQTKQSRQRAVSSRTISGGKPFARPRFVGKPLSAK</sequence>
<feature type="region of interest" description="Disordered" evidence="1">
    <location>
        <begin position="522"/>
        <end position="547"/>
    </location>
</feature>
<protein>
    <recommendedName>
        <fullName evidence="2">BACON domain-containing protein</fullName>
    </recommendedName>
</protein>
<gene>
    <name evidence="3" type="ORF">H9928_12550</name>
</gene>
<dbReference type="Proteomes" id="UP000784286">
    <property type="component" value="Unassembled WGS sequence"/>
</dbReference>
<dbReference type="CDD" id="cd14948">
    <property type="entry name" value="BACON"/>
    <property type="match status" value="1"/>
</dbReference>
<accession>A0A948X297</accession>
<dbReference type="Gene3D" id="3.40.390.10">
    <property type="entry name" value="Collagenase (Catalytic Domain)"/>
    <property type="match status" value="1"/>
</dbReference>
<dbReference type="AlphaFoldDB" id="A0A948X297"/>
<dbReference type="InterPro" id="IPR024079">
    <property type="entry name" value="MetalloPept_cat_dom_sf"/>
</dbReference>
<dbReference type="EMBL" id="JAHLFJ010000114">
    <property type="protein sequence ID" value="MBU3857337.1"/>
    <property type="molecule type" value="Genomic_DNA"/>
</dbReference>
<proteinExistence type="predicted"/>
<reference evidence="3" key="2">
    <citation type="submission" date="2021-04" db="EMBL/GenBank/DDBJ databases">
        <authorList>
            <person name="Gilroy R."/>
        </authorList>
    </citation>
    <scope>NUCLEOTIDE SEQUENCE</scope>
    <source>
        <strain evidence="3">8470</strain>
    </source>
</reference>
<reference evidence="3" key="1">
    <citation type="journal article" date="2021" name="PeerJ">
        <title>Extensive microbial diversity within the chicken gut microbiome revealed by metagenomics and culture.</title>
        <authorList>
            <person name="Gilroy R."/>
            <person name="Ravi A."/>
            <person name="Getino M."/>
            <person name="Pursley I."/>
            <person name="Horton D.L."/>
            <person name="Alikhan N.F."/>
            <person name="Baker D."/>
            <person name="Gharbi K."/>
            <person name="Hall N."/>
            <person name="Watson M."/>
            <person name="Adriaenssens E.M."/>
            <person name="Foster-Nyarko E."/>
            <person name="Jarju S."/>
            <person name="Secka A."/>
            <person name="Antonio M."/>
            <person name="Oren A."/>
            <person name="Chaudhuri R.R."/>
            <person name="La Ragione R."/>
            <person name="Hildebrand F."/>
            <person name="Pallen M.J."/>
        </authorList>
    </citation>
    <scope>NUCLEOTIDE SEQUENCE</scope>
    <source>
        <strain evidence="3">8470</strain>
    </source>
</reference>
<evidence type="ECO:0000313" key="4">
    <source>
        <dbReference type="Proteomes" id="UP000784286"/>
    </source>
</evidence>
<feature type="domain" description="BACON" evidence="2">
    <location>
        <begin position="58"/>
        <end position="116"/>
    </location>
</feature>
<dbReference type="Pfam" id="PF09471">
    <property type="entry name" value="Peptidase_M64"/>
    <property type="match status" value="1"/>
</dbReference>
<dbReference type="InterPro" id="IPR024361">
    <property type="entry name" value="BACON"/>
</dbReference>
<dbReference type="Pfam" id="PF13004">
    <property type="entry name" value="BACON"/>
    <property type="match status" value="1"/>
</dbReference>
<dbReference type="PROSITE" id="PS51257">
    <property type="entry name" value="PROKAR_LIPOPROTEIN"/>
    <property type="match status" value="1"/>
</dbReference>
<dbReference type="InterPro" id="IPR019026">
    <property type="entry name" value="Peptidase_M64_IgA"/>
</dbReference>
<dbReference type="GO" id="GO:0008237">
    <property type="term" value="F:metallopeptidase activity"/>
    <property type="evidence" value="ECO:0007669"/>
    <property type="project" value="InterPro"/>
</dbReference>